<dbReference type="InterPro" id="IPR020471">
    <property type="entry name" value="AKR"/>
</dbReference>
<dbReference type="Gene3D" id="3.20.20.100">
    <property type="entry name" value="NADP-dependent oxidoreductase domain"/>
    <property type="match status" value="1"/>
</dbReference>
<evidence type="ECO:0000256" key="2">
    <source>
        <dbReference type="ARBA" id="ARBA00022857"/>
    </source>
</evidence>
<dbReference type="InterPro" id="IPR036812">
    <property type="entry name" value="NAD(P)_OxRdtase_dom_sf"/>
</dbReference>
<dbReference type="PROSITE" id="PS00798">
    <property type="entry name" value="ALDOKETO_REDUCTASE_1"/>
    <property type="match status" value="1"/>
</dbReference>
<gene>
    <name evidence="6" type="ORF">TREES_T100005153</name>
</gene>
<dbReference type="EMBL" id="KB320557">
    <property type="protein sequence ID" value="ELW68817.1"/>
    <property type="molecule type" value="Genomic_DNA"/>
</dbReference>
<feature type="domain" description="NADP-dependent oxidoreductase" evidence="5">
    <location>
        <begin position="21"/>
        <end position="135"/>
    </location>
</feature>
<dbReference type="Proteomes" id="UP000011518">
    <property type="component" value="Unassembled WGS sequence"/>
</dbReference>
<dbReference type="InterPro" id="IPR018170">
    <property type="entry name" value="Aldo/ket_reductase_CS"/>
</dbReference>
<dbReference type="PANTHER" id="PTHR15545">
    <property type="entry name" value="PDZ DOMAIN CONTAINING RING FINGER PROTEIN 3, 4"/>
    <property type="match status" value="1"/>
</dbReference>
<proteinExistence type="inferred from homology"/>
<dbReference type="AlphaFoldDB" id="L9L5V8"/>
<dbReference type="InterPro" id="IPR023210">
    <property type="entry name" value="NADP_OxRdtase_dom"/>
</dbReference>
<sequence length="300" mass="34290">MYLSAANHRIPLSDGNSIPIIGLGTYSEPASTPKGACAASVKAAIDIGYRHIDGAYIYRNEHEIGEALREKIAEGKVRREDIFYCGKLWATNHEPERVRPTLEKTLKALNLNYVDLYIIEIPMAFKKPEEQYKVMLQVNGKELSKLSQEQTLDALRSSKEPRVFQEADRKDEVEYEEVELYKSSHGDKLGLMVCYGTDDEEALGRYRELLEIKCYLENGNQLGLLVPQASGGNGALDVNRNESLGQEMAMLEEELRHLEFKCRNILRAQKMRQLRERCMKAWLLEEESLYDMAACEPQKH</sequence>
<evidence type="ECO:0000313" key="6">
    <source>
        <dbReference type="EMBL" id="ELW68817.1"/>
    </source>
</evidence>
<dbReference type="STRING" id="246437.L9L5V8"/>
<evidence type="ECO:0000313" key="7">
    <source>
        <dbReference type="Proteomes" id="UP000011518"/>
    </source>
</evidence>
<dbReference type="InterPro" id="IPR051971">
    <property type="entry name" value="E3_ubiquitin-PDZ_ligase"/>
</dbReference>
<reference evidence="7" key="1">
    <citation type="submission" date="2012-07" db="EMBL/GenBank/DDBJ databases">
        <title>Genome of the Chinese tree shrew, a rising model animal genetically related to primates.</title>
        <authorList>
            <person name="Zhang G."/>
            <person name="Fan Y."/>
            <person name="Yao Y."/>
            <person name="Huang Z."/>
        </authorList>
    </citation>
    <scope>NUCLEOTIDE SEQUENCE [LARGE SCALE GENOMIC DNA]</scope>
</reference>
<evidence type="ECO:0000256" key="3">
    <source>
        <dbReference type="ARBA" id="ARBA00023002"/>
    </source>
</evidence>
<protein>
    <submittedName>
        <fullName evidence="6">3-oxo-5-beta-steroid 4-dehydrogenase</fullName>
    </submittedName>
</protein>
<evidence type="ECO:0000256" key="1">
    <source>
        <dbReference type="ARBA" id="ARBA00007905"/>
    </source>
</evidence>
<dbReference type="PRINTS" id="PR00069">
    <property type="entry name" value="ALDKETRDTASE"/>
</dbReference>
<comment type="similarity">
    <text evidence="1">Belongs to the aldo/keto reductase family.</text>
</comment>
<organism evidence="6 7">
    <name type="scientific">Tupaia chinensis</name>
    <name type="common">Chinese tree shrew</name>
    <name type="synonym">Tupaia belangeri chinensis</name>
    <dbReference type="NCBI Taxonomy" id="246437"/>
    <lineage>
        <taxon>Eukaryota</taxon>
        <taxon>Metazoa</taxon>
        <taxon>Chordata</taxon>
        <taxon>Craniata</taxon>
        <taxon>Vertebrata</taxon>
        <taxon>Euteleostomi</taxon>
        <taxon>Mammalia</taxon>
        <taxon>Eutheria</taxon>
        <taxon>Euarchontoglires</taxon>
        <taxon>Scandentia</taxon>
        <taxon>Tupaiidae</taxon>
        <taxon>Tupaia</taxon>
    </lineage>
</organism>
<dbReference type="PANTHER" id="PTHR15545:SF4">
    <property type="entry name" value="PDZ DOMAIN-CONTAINING PROTEIN 4"/>
    <property type="match status" value="1"/>
</dbReference>
<keyword evidence="3" id="KW-0560">Oxidoreductase</keyword>
<dbReference type="InParanoid" id="L9L5V8"/>
<accession>L9L5V8</accession>
<name>L9L5V8_TUPCH</name>
<dbReference type="GO" id="GO:0016491">
    <property type="term" value="F:oxidoreductase activity"/>
    <property type="evidence" value="ECO:0007669"/>
    <property type="project" value="UniProtKB-KW"/>
</dbReference>
<dbReference type="Pfam" id="PF00248">
    <property type="entry name" value="Aldo_ket_red"/>
    <property type="match status" value="1"/>
</dbReference>
<feature type="coiled-coil region" evidence="4">
    <location>
        <begin position="241"/>
        <end position="268"/>
    </location>
</feature>
<keyword evidence="4" id="KW-0175">Coiled coil</keyword>
<evidence type="ECO:0000259" key="5">
    <source>
        <dbReference type="Pfam" id="PF00248"/>
    </source>
</evidence>
<keyword evidence="2" id="KW-0521">NADP</keyword>
<keyword evidence="7" id="KW-1185">Reference proteome</keyword>
<reference evidence="7" key="2">
    <citation type="journal article" date="2013" name="Nat. Commun.">
        <title>Genome of the Chinese tree shrew.</title>
        <authorList>
            <person name="Fan Y."/>
            <person name="Huang Z.Y."/>
            <person name="Cao C.C."/>
            <person name="Chen C.S."/>
            <person name="Chen Y.X."/>
            <person name="Fan D.D."/>
            <person name="He J."/>
            <person name="Hou H.L."/>
            <person name="Hu L."/>
            <person name="Hu X.T."/>
            <person name="Jiang X.T."/>
            <person name="Lai R."/>
            <person name="Lang Y.S."/>
            <person name="Liang B."/>
            <person name="Liao S.G."/>
            <person name="Mu D."/>
            <person name="Ma Y.Y."/>
            <person name="Niu Y.Y."/>
            <person name="Sun X.Q."/>
            <person name="Xia J.Q."/>
            <person name="Xiao J."/>
            <person name="Xiong Z.Q."/>
            <person name="Xu L."/>
            <person name="Yang L."/>
            <person name="Zhang Y."/>
            <person name="Zhao W."/>
            <person name="Zhao X.D."/>
            <person name="Zheng Y.T."/>
            <person name="Zhou J.M."/>
            <person name="Zhu Y.B."/>
            <person name="Zhang G.J."/>
            <person name="Wang J."/>
            <person name="Yao Y.G."/>
        </authorList>
    </citation>
    <scope>NUCLEOTIDE SEQUENCE [LARGE SCALE GENOMIC DNA]</scope>
</reference>
<dbReference type="SUPFAM" id="SSF51430">
    <property type="entry name" value="NAD(P)-linked oxidoreductase"/>
    <property type="match status" value="1"/>
</dbReference>
<evidence type="ECO:0000256" key="4">
    <source>
        <dbReference type="SAM" id="Coils"/>
    </source>
</evidence>